<evidence type="ECO:0000313" key="2">
    <source>
        <dbReference type="Proteomes" id="UP000578819"/>
    </source>
</evidence>
<proteinExistence type="predicted"/>
<dbReference type="AlphaFoldDB" id="A0A7W7SNA9"/>
<accession>A0A7W7SNA9</accession>
<dbReference type="RefSeq" id="WP_184534073.1">
    <property type="nucleotide sequence ID" value="NZ_JACHJW010000001.1"/>
</dbReference>
<comment type="caution">
    <text evidence="1">The sequence shown here is derived from an EMBL/GenBank/DDBJ whole genome shotgun (WGS) entry which is preliminary data.</text>
</comment>
<reference evidence="1 2" key="1">
    <citation type="submission" date="2020-08" db="EMBL/GenBank/DDBJ databases">
        <title>Sequencing the genomes of 1000 actinobacteria strains.</title>
        <authorList>
            <person name="Klenk H.-P."/>
        </authorList>
    </citation>
    <scope>NUCLEOTIDE SEQUENCE [LARGE SCALE GENOMIC DNA]</scope>
    <source>
        <strain evidence="1 2">DSM 45886</strain>
    </source>
</reference>
<keyword evidence="2" id="KW-1185">Reference proteome</keyword>
<dbReference type="EMBL" id="JACHJW010000001">
    <property type="protein sequence ID" value="MBB4957898.1"/>
    <property type="molecule type" value="Genomic_DNA"/>
</dbReference>
<dbReference type="Proteomes" id="UP000578819">
    <property type="component" value="Unassembled WGS sequence"/>
</dbReference>
<protein>
    <recommendedName>
        <fullName evidence="3">Excreted virulence factor EspC (Type VII ESX diderm)</fullName>
    </recommendedName>
</protein>
<name>A0A7W7SNA9_9ACTN</name>
<organism evidence="1 2">
    <name type="scientific">Micromonospora polyrhachis</name>
    <dbReference type="NCBI Taxonomy" id="1282883"/>
    <lineage>
        <taxon>Bacteria</taxon>
        <taxon>Bacillati</taxon>
        <taxon>Actinomycetota</taxon>
        <taxon>Actinomycetes</taxon>
        <taxon>Micromonosporales</taxon>
        <taxon>Micromonosporaceae</taxon>
        <taxon>Micromonospora</taxon>
    </lineage>
</organism>
<evidence type="ECO:0000313" key="1">
    <source>
        <dbReference type="EMBL" id="MBB4957898.1"/>
    </source>
</evidence>
<evidence type="ECO:0008006" key="3">
    <source>
        <dbReference type="Google" id="ProtNLM"/>
    </source>
</evidence>
<gene>
    <name evidence="1" type="ORF">FHR38_001631</name>
</gene>
<sequence>MGQPLRVNIPGLRALGGEVVGHGAALKRDVTAVVGQLAPGPGPGVAGWAAFAALGKAAAGWNDFLTGLGSRMEDTGGKIIDAANQYQATDERAGQRNQVRPR</sequence>